<proteinExistence type="predicted"/>
<dbReference type="Gene3D" id="1.10.10.10">
    <property type="entry name" value="Winged helix-like DNA-binding domain superfamily/Winged helix DNA-binding domain"/>
    <property type="match status" value="1"/>
</dbReference>
<dbReference type="InterPro" id="IPR051011">
    <property type="entry name" value="Metal_resp_trans_reg"/>
</dbReference>
<dbReference type="KEGG" id="cprv:CYPRO_0341"/>
<reference evidence="5 6" key="1">
    <citation type="submission" date="2018-03" db="EMBL/GenBank/DDBJ databases">
        <title>Phenotypic and genomic properties of Cyclonatronum proteinivorum gen. nov., sp. nov., a haloalkaliphilic bacteroidete from soda lakes possessing Na+-translocating rhodopsin.</title>
        <authorList>
            <person name="Toshchakov S.V."/>
            <person name="Korzhenkov A."/>
            <person name="Samarov N.I."/>
            <person name="Kublanov I.V."/>
            <person name="Muntyan M.S."/>
            <person name="Sorokin D.Y."/>
        </authorList>
    </citation>
    <scope>NUCLEOTIDE SEQUENCE [LARGE SCALE GENOMIC DNA]</scope>
    <source>
        <strain evidence="5 6">Omega</strain>
    </source>
</reference>
<evidence type="ECO:0000313" key="6">
    <source>
        <dbReference type="Proteomes" id="UP000254808"/>
    </source>
</evidence>
<dbReference type="InterPro" id="IPR036388">
    <property type="entry name" value="WH-like_DNA-bd_sf"/>
</dbReference>
<keyword evidence="6" id="KW-1185">Reference proteome</keyword>
<protein>
    <submittedName>
        <fullName evidence="5">Transcriptional regulator, ArsR family</fullName>
    </submittedName>
</protein>
<dbReference type="AlphaFoldDB" id="A0A345UGM7"/>
<dbReference type="InterPro" id="IPR001845">
    <property type="entry name" value="HTH_ArsR_DNA-bd_dom"/>
</dbReference>
<organism evidence="5 6">
    <name type="scientific">Cyclonatronum proteinivorum</name>
    <dbReference type="NCBI Taxonomy" id="1457365"/>
    <lineage>
        <taxon>Bacteria</taxon>
        <taxon>Pseudomonadati</taxon>
        <taxon>Balneolota</taxon>
        <taxon>Balneolia</taxon>
        <taxon>Balneolales</taxon>
        <taxon>Cyclonatronaceae</taxon>
        <taxon>Cyclonatronum</taxon>
    </lineage>
</organism>
<evidence type="ECO:0000313" key="5">
    <source>
        <dbReference type="EMBL" id="AXI99628.1"/>
    </source>
</evidence>
<name>A0A345UGM7_9BACT</name>
<sequence length="110" mass="12190">MAKLNDQTLEHVAQRFKILGEPMRLRLLACLQQGERCVQDLVSETGAGQANVSKHLSLMISHGILGRRKEGLHVYYFIADDSVYDLCDLVCESIAEKAEGVQRLFSQAGG</sequence>
<dbReference type="GO" id="GO:0003677">
    <property type="term" value="F:DNA binding"/>
    <property type="evidence" value="ECO:0007669"/>
    <property type="project" value="UniProtKB-KW"/>
</dbReference>
<dbReference type="Proteomes" id="UP000254808">
    <property type="component" value="Chromosome"/>
</dbReference>
<dbReference type="RefSeq" id="WP_114982915.1">
    <property type="nucleotide sequence ID" value="NZ_CP027806.1"/>
</dbReference>
<evidence type="ECO:0000256" key="3">
    <source>
        <dbReference type="ARBA" id="ARBA00023163"/>
    </source>
</evidence>
<dbReference type="PANTHER" id="PTHR43132:SF9">
    <property type="entry name" value="ARSR FAMILY TRANSCRIPTIONAL REGULATORY PROTEIN"/>
    <property type="match status" value="1"/>
</dbReference>
<dbReference type="GO" id="GO:0003700">
    <property type="term" value="F:DNA-binding transcription factor activity"/>
    <property type="evidence" value="ECO:0007669"/>
    <property type="project" value="InterPro"/>
</dbReference>
<dbReference type="PROSITE" id="PS50987">
    <property type="entry name" value="HTH_ARSR_2"/>
    <property type="match status" value="1"/>
</dbReference>
<keyword evidence="2" id="KW-0238">DNA-binding</keyword>
<dbReference type="InterPro" id="IPR011991">
    <property type="entry name" value="ArsR-like_HTH"/>
</dbReference>
<dbReference type="OrthoDB" id="9799175at2"/>
<evidence type="ECO:0000256" key="2">
    <source>
        <dbReference type="ARBA" id="ARBA00023125"/>
    </source>
</evidence>
<dbReference type="PRINTS" id="PR00778">
    <property type="entry name" value="HTHARSR"/>
</dbReference>
<evidence type="ECO:0000259" key="4">
    <source>
        <dbReference type="PROSITE" id="PS50987"/>
    </source>
</evidence>
<gene>
    <name evidence="5" type="ORF">CYPRO_0341</name>
</gene>
<feature type="domain" description="HTH arsR-type" evidence="4">
    <location>
        <begin position="4"/>
        <end position="98"/>
    </location>
</feature>
<keyword evidence="3" id="KW-0804">Transcription</keyword>
<evidence type="ECO:0000256" key="1">
    <source>
        <dbReference type="ARBA" id="ARBA00023015"/>
    </source>
</evidence>
<dbReference type="CDD" id="cd00090">
    <property type="entry name" value="HTH_ARSR"/>
    <property type="match status" value="1"/>
</dbReference>
<dbReference type="InterPro" id="IPR036390">
    <property type="entry name" value="WH_DNA-bd_sf"/>
</dbReference>
<accession>A0A345UGM7</accession>
<dbReference type="NCBIfam" id="NF033788">
    <property type="entry name" value="HTH_metalloreg"/>
    <property type="match status" value="1"/>
</dbReference>
<dbReference type="SMART" id="SM00418">
    <property type="entry name" value="HTH_ARSR"/>
    <property type="match status" value="1"/>
</dbReference>
<dbReference type="PANTHER" id="PTHR43132">
    <property type="entry name" value="ARSENICAL RESISTANCE OPERON REPRESSOR ARSR-RELATED"/>
    <property type="match status" value="1"/>
</dbReference>
<keyword evidence="1" id="KW-0805">Transcription regulation</keyword>
<dbReference type="EMBL" id="CP027806">
    <property type="protein sequence ID" value="AXI99628.1"/>
    <property type="molecule type" value="Genomic_DNA"/>
</dbReference>
<dbReference type="SUPFAM" id="SSF46785">
    <property type="entry name" value="Winged helix' DNA-binding domain"/>
    <property type="match status" value="1"/>
</dbReference>
<dbReference type="Pfam" id="PF01022">
    <property type="entry name" value="HTH_5"/>
    <property type="match status" value="1"/>
</dbReference>